<dbReference type="Proteomes" id="UP001620408">
    <property type="component" value="Unassembled WGS sequence"/>
</dbReference>
<feature type="domain" description="CENP-V/GFA" evidence="4">
    <location>
        <begin position="5"/>
        <end position="118"/>
    </location>
</feature>
<protein>
    <submittedName>
        <fullName evidence="5">GFA family protein</fullName>
    </submittedName>
</protein>
<evidence type="ECO:0000313" key="5">
    <source>
        <dbReference type="EMBL" id="MFK2915739.1"/>
    </source>
</evidence>
<evidence type="ECO:0000256" key="2">
    <source>
        <dbReference type="ARBA" id="ARBA00022723"/>
    </source>
</evidence>
<keyword evidence="2" id="KW-0479">Metal-binding</keyword>
<dbReference type="SUPFAM" id="SSF51316">
    <property type="entry name" value="Mss4-like"/>
    <property type="match status" value="1"/>
</dbReference>
<comment type="caution">
    <text evidence="5">The sequence shown here is derived from an EMBL/GenBank/DDBJ whole genome shotgun (WGS) entry which is preliminary data.</text>
</comment>
<gene>
    <name evidence="5" type="ORF">ISS97_00575</name>
</gene>
<dbReference type="PANTHER" id="PTHR28620:SF1">
    <property type="entry name" value="CENP-V_GFA DOMAIN-CONTAINING PROTEIN"/>
    <property type="match status" value="1"/>
</dbReference>
<evidence type="ECO:0000313" key="6">
    <source>
        <dbReference type="Proteomes" id="UP001620408"/>
    </source>
</evidence>
<name>A0ABW8K2M9_9GAMM</name>
<dbReference type="RefSeq" id="WP_379987315.1">
    <property type="nucleotide sequence ID" value="NZ_JADIKD010000004.1"/>
</dbReference>
<evidence type="ECO:0000256" key="1">
    <source>
        <dbReference type="ARBA" id="ARBA00005495"/>
    </source>
</evidence>
<evidence type="ECO:0000259" key="4">
    <source>
        <dbReference type="PROSITE" id="PS51891"/>
    </source>
</evidence>
<proteinExistence type="inferred from homology"/>
<keyword evidence="6" id="KW-1185">Reference proteome</keyword>
<organism evidence="5 6">
    <name type="scientific">Dyella koreensis</name>
    <dbReference type="NCBI Taxonomy" id="311235"/>
    <lineage>
        <taxon>Bacteria</taxon>
        <taxon>Pseudomonadati</taxon>
        <taxon>Pseudomonadota</taxon>
        <taxon>Gammaproteobacteria</taxon>
        <taxon>Lysobacterales</taxon>
        <taxon>Rhodanobacteraceae</taxon>
        <taxon>Dyella</taxon>
    </lineage>
</organism>
<dbReference type="PANTHER" id="PTHR28620">
    <property type="entry name" value="CENTROMERE PROTEIN V"/>
    <property type="match status" value="1"/>
</dbReference>
<dbReference type="InterPro" id="IPR052355">
    <property type="entry name" value="CENP-V-like"/>
</dbReference>
<dbReference type="Gene3D" id="2.170.150.70">
    <property type="match status" value="1"/>
</dbReference>
<evidence type="ECO:0000256" key="3">
    <source>
        <dbReference type="ARBA" id="ARBA00022833"/>
    </source>
</evidence>
<sequence>MIKTYHGSCHCGRVRYEADLDLSAGTGRCNCSICGKLRYWGVTVKPASFRLLSGESELTDYQFNSNSCHHVFCRHCGVHAYNHGYVEEIGGAYYSVNLACLDDAEAEELIDAPLRYFDGRNNNWMSVPAETRHL</sequence>
<keyword evidence="3" id="KW-0862">Zinc</keyword>
<dbReference type="EMBL" id="JADIKD010000004">
    <property type="protein sequence ID" value="MFK2915739.1"/>
    <property type="molecule type" value="Genomic_DNA"/>
</dbReference>
<reference evidence="5 6" key="1">
    <citation type="submission" date="2020-10" db="EMBL/GenBank/DDBJ databases">
        <title>Phylogeny of dyella-like bacteria.</title>
        <authorList>
            <person name="Fu J."/>
        </authorList>
    </citation>
    <scope>NUCLEOTIDE SEQUENCE [LARGE SCALE GENOMIC DNA]</scope>
    <source>
        <strain evidence="5 6">BB4</strain>
    </source>
</reference>
<dbReference type="InterPro" id="IPR006913">
    <property type="entry name" value="CENP-V/GFA"/>
</dbReference>
<accession>A0ABW8K2M9</accession>
<comment type="similarity">
    <text evidence="1">Belongs to the Gfa family.</text>
</comment>
<dbReference type="PROSITE" id="PS51891">
    <property type="entry name" value="CENP_V_GFA"/>
    <property type="match status" value="1"/>
</dbReference>
<dbReference type="InterPro" id="IPR011057">
    <property type="entry name" value="Mss4-like_sf"/>
</dbReference>
<dbReference type="Pfam" id="PF04828">
    <property type="entry name" value="GFA"/>
    <property type="match status" value="1"/>
</dbReference>